<comment type="caution">
    <text evidence="1">The sequence shown here is derived from an EMBL/GenBank/DDBJ whole genome shotgun (WGS) entry which is preliminary data.</text>
</comment>
<reference evidence="1" key="1">
    <citation type="submission" date="2020-08" db="EMBL/GenBank/DDBJ databases">
        <title>Multicomponent nature underlies the extraordinary mechanical properties of spider dragline silk.</title>
        <authorList>
            <person name="Kono N."/>
            <person name="Nakamura H."/>
            <person name="Mori M."/>
            <person name="Yoshida Y."/>
            <person name="Ohtoshi R."/>
            <person name="Malay A.D."/>
            <person name="Moran D.A.P."/>
            <person name="Tomita M."/>
            <person name="Numata K."/>
            <person name="Arakawa K."/>
        </authorList>
    </citation>
    <scope>NUCLEOTIDE SEQUENCE</scope>
</reference>
<gene>
    <name evidence="1" type="ORF">NPIL_703721</name>
</gene>
<proteinExistence type="predicted"/>
<dbReference type="AlphaFoldDB" id="A0A8X6MVB4"/>
<name>A0A8X6MVB4_NEPPI</name>
<dbReference type="EMBL" id="BMAW01097434">
    <property type="protein sequence ID" value="GFS79594.1"/>
    <property type="molecule type" value="Genomic_DNA"/>
</dbReference>
<evidence type="ECO:0000313" key="1">
    <source>
        <dbReference type="EMBL" id="GFS79594.1"/>
    </source>
</evidence>
<dbReference type="Proteomes" id="UP000887013">
    <property type="component" value="Unassembled WGS sequence"/>
</dbReference>
<protein>
    <submittedName>
        <fullName evidence="1">Uncharacterized protein</fullName>
    </submittedName>
</protein>
<evidence type="ECO:0000313" key="2">
    <source>
        <dbReference type="Proteomes" id="UP000887013"/>
    </source>
</evidence>
<keyword evidence="2" id="KW-1185">Reference proteome</keyword>
<sequence length="49" mass="5885">GNWQFGVGFWETVEVLRSDKSIYIKVCRNPDIYSIHWKKRNRSSKQILT</sequence>
<accession>A0A8X6MVB4</accession>
<organism evidence="1 2">
    <name type="scientific">Nephila pilipes</name>
    <name type="common">Giant wood spider</name>
    <name type="synonym">Nephila maculata</name>
    <dbReference type="NCBI Taxonomy" id="299642"/>
    <lineage>
        <taxon>Eukaryota</taxon>
        <taxon>Metazoa</taxon>
        <taxon>Ecdysozoa</taxon>
        <taxon>Arthropoda</taxon>
        <taxon>Chelicerata</taxon>
        <taxon>Arachnida</taxon>
        <taxon>Araneae</taxon>
        <taxon>Araneomorphae</taxon>
        <taxon>Entelegynae</taxon>
        <taxon>Araneoidea</taxon>
        <taxon>Nephilidae</taxon>
        <taxon>Nephila</taxon>
    </lineage>
</organism>
<feature type="non-terminal residue" evidence="1">
    <location>
        <position position="49"/>
    </location>
</feature>